<comment type="caution">
    <text evidence="2">The sequence shown here is derived from an EMBL/GenBank/DDBJ whole genome shotgun (WGS) entry which is preliminary data.</text>
</comment>
<accession>A0A2U0U1N0</accession>
<keyword evidence="2" id="KW-0808">Transferase</keyword>
<dbReference type="SUPFAM" id="SSF52821">
    <property type="entry name" value="Rhodanese/Cell cycle control phosphatase"/>
    <property type="match status" value="1"/>
</dbReference>
<name>A0A2U0U1N0_9BACT</name>
<dbReference type="GO" id="GO:0016740">
    <property type="term" value="F:transferase activity"/>
    <property type="evidence" value="ECO:0007669"/>
    <property type="project" value="UniProtKB-KW"/>
</dbReference>
<dbReference type="AlphaFoldDB" id="A0A2U0U1N0"/>
<reference evidence="2 3" key="1">
    <citation type="submission" date="2018-05" db="EMBL/GenBank/DDBJ databases">
        <title>Genomic Encyclopedia of Type Strains, Phase IV (KMG-IV): sequencing the most valuable type-strain genomes for metagenomic binning, comparative biology and taxonomic classification.</title>
        <authorList>
            <person name="Goeker M."/>
        </authorList>
    </citation>
    <scope>NUCLEOTIDE SEQUENCE [LARGE SCALE GENOMIC DNA]</scope>
    <source>
        <strain evidence="2 3">DSM 100333</strain>
    </source>
</reference>
<proteinExistence type="predicted"/>
<evidence type="ECO:0000259" key="1">
    <source>
        <dbReference type="PROSITE" id="PS50206"/>
    </source>
</evidence>
<gene>
    <name evidence="2" type="ORF">C7379_11860</name>
</gene>
<dbReference type="RefSeq" id="WP_419185311.1">
    <property type="nucleotide sequence ID" value="NZ_CALDWB010000029.1"/>
</dbReference>
<dbReference type="EMBL" id="QENY01000018">
    <property type="protein sequence ID" value="PVX50178.1"/>
    <property type="molecule type" value="Genomic_DNA"/>
</dbReference>
<evidence type="ECO:0000313" key="2">
    <source>
        <dbReference type="EMBL" id="PVX50178.1"/>
    </source>
</evidence>
<protein>
    <submittedName>
        <fullName evidence="2">Rhodanese-related sulfurtransferase</fullName>
    </submittedName>
</protein>
<dbReference type="CDD" id="cd00158">
    <property type="entry name" value="RHOD"/>
    <property type="match status" value="1"/>
</dbReference>
<organism evidence="2 3">
    <name type="scientific">Hallella colorans</name>
    <dbReference type="NCBI Taxonomy" id="1703337"/>
    <lineage>
        <taxon>Bacteria</taxon>
        <taxon>Pseudomonadati</taxon>
        <taxon>Bacteroidota</taxon>
        <taxon>Bacteroidia</taxon>
        <taxon>Bacteroidales</taxon>
        <taxon>Prevotellaceae</taxon>
        <taxon>Hallella</taxon>
    </lineage>
</organism>
<dbReference type="InterPro" id="IPR036873">
    <property type="entry name" value="Rhodanese-like_dom_sf"/>
</dbReference>
<dbReference type="PROSITE" id="PS50206">
    <property type="entry name" value="RHODANESE_3"/>
    <property type="match status" value="1"/>
</dbReference>
<dbReference type="Pfam" id="PF00581">
    <property type="entry name" value="Rhodanese"/>
    <property type="match status" value="1"/>
</dbReference>
<dbReference type="PANTHER" id="PTHR45431:SF3">
    <property type="entry name" value="RHODANESE-LIKE DOMAIN-CONTAINING PROTEIN 15, CHLOROPLASTIC"/>
    <property type="match status" value="1"/>
</dbReference>
<dbReference type="InterPro" id="IPR052367">
    <property type="entry name" value="Thiosulfate_ST/Rhodanese-like"/>
</dbReference>
<dbReference type="Gene3D" id="3.40.250.10">
    <property type="entry name" value="Rhodanese-like domain"/>
    <property type="match status" value="1"/>
</dbReference>
<keyword evidence="3" id="KW-1185">Reference proteome</keyword>
<dbReference type="Proteomes" id="UP000245870">
    <property type="component" value="Unassembled WGS sequence"/>
</dbReference>
<dbReference type="PANTHER" id="PTHR45431">
    <property type="entry name" value="RHODANESE-LIKE DOMAIN-CONTAINING PROTEIN 15, CHLOROPLASTIC"/>
    <property type="match status" value="1"/>
</dbReference>
<evidence type="ECO:0000313" key="3">
    <source>
        <dbReference type="Proteomes" id="UP000245870"/>
    </source>
</evidence>
<feature type="domain" description="Rhodanese" evidence="1">
    <location>
        <begin position="35"/>
        <end position="125"/>
    </location>
</feature>
<dbReference type="SMART" id="SM00450">
    <property type="entry name" value="RHOD"/>
    <property type="match status" value="1"/>
</dbReference>
<sequence>MMMSILTALGLGTSSCAQQENITSVDANHFENAIHANNVQLLDVRTANEYAEGHIAYATNIDVQQNDFLAKVEQSFSKTKPAYVYCRSGKRSMMAANKLAKTGYKVINLRGGILEWIDAGKPINR</sequence>
<dbReference type="InterPro" id="IPR001763">
    <property type="entry name" value="Rhodanese-like_dom"/>
</dbReference>